<gene>
    <name evidence="1" type="ORF">KFK09_004750</name>
</gene>
<evidence type="ECO:0000313" key="1">
    <source>
        <dbReference type="EMBL" id="KAI0522371.1"/>
    </source>
</evidence>
<name>A0A8T3BWF1_DENNO</name>
<comment type="caution">
    <text evidence="1">The sequence shown here is derived from an EMBL/GenBank/DDBJ whole genome shotgun (WGS) entry which is preliminary data.</text>
</comment>
<reference evidence="1" key="1">
    <citation type="journal article" date="2022" name="Front. Genet.">
        <title>Chromosome-Scale Assembly of the Dendrobium nobile Genome Provides Insights Into the Molecular Mechanism of the Biosynthesis of the Medicinal Active Ingredient of Dendrobium.</title>
        <authorList>
            <person name="Xu Q."/>
            <person name="Niu S.-C."/>
            <person name="Li K.-L."/>
            <person name="Zheng P.-J."/>
            <person name="Zhang X.-J."/>
            <person name="Jia Y."/>
            <person name="Liu Y."/>
            <person name="Niu Y.-X."/>
            <person name="Yu L.-H."/>
            <person name="Chen D.-F."/>
            <person name="Zhang G.-Q."/>
        </authorList>
    </citation>
    <scope>NUCLEOTIDE SEQUENCE</scope>
    <source>
        <tissue evidence="1">Leaf</tissue>
    </source>
</reference>
<sequence>MRKGNRGFSLGTPTSNLGAVRISGRREMDWGLRPSCEQRRGRLGSPPRAGVFDNCELEWRTEREWGSCEWPRDGRALGSLRTERGMGSFILCQ</sequence>
<accession>A0A8T3BWF1</accession>
<keyword evidence="2" id="KW-1185">Reference proteome</keyword>
<dbReference type="Proteomes" id="UP000829196">
    <property type="component" value="Unassembled WGS sequence"/>
</dbReference>
<protein>
    <submittedName>
        <fullName evidence="1">Uncharacterized protein</fullName>
    </submittedName>
</protein>
<dbReference type="AlphaFoldDB" id="A0A8T3BWF1"/>
<organism evidence="1 2">
    <name type="scientific">Dendrobium nobile</name>
    <name type="common">Orchid</name>
    <dbReference type="NCBI Taxonomy" id="94219"/>
    <lineage>
        <taxon>Eukaryota</taxon>
        <taxon>Viridiplantae</taxon>
        <taxon>Streptophyta</taxon>
        <taxon>Embryophyta</taxon>
        <taxon>Tracheophyta</taxon>
        <taxon>Spermatophyta</taxon>
        <taxon>Magnoliopsida</taxon>
        <taxon>Liliopsida</taxon>
        <taxon>Asparagales</taxon>
        <taxon>Orchidaceae</taxon>
        <taxon>Epidendroideae</taxon>
        <taxon>Malaxideae</taxon>
        <taxon>Dendrobiinae</taxon>
        <taxon>Dendrobium</taxon>
    </lineage>
</organism>
<evidence type="ECO:0000313" key="2">
    <source>
        <dbReference type="Proteomes" id="UP000829196"/>
    </source>
</evidence>
<proteinExistence type="predicted"/>
<dbReference type="EMBL" id="JAGYWB010000005">
    <property type="protein sequence ID" value="KAI0522371.1"/>
    <property type="molecule type" value="Genomic_DNA"/>
</dbReference>